<dbReference type="Pfam" id="PF00144">
    <property type="entry name" value="Beta-lactamase"/>
    <property type="match status" value="1"/>
</dbReference>
<dbReference type="InterPro" id="IPR001466">
    <property type="entry name" value="Beta-lactam-related"/>
</dbReference>
<reference evidence="3 4" key="1">
    <citation type="submission" date="2019-02" db="EMBL/GenBank/DDBJ databases">
        <title>Deep-cultivation of Planctomycetes and their phenomic and genomic characterization uncovers novel biology.</title>
        <authorList>
            <person name="Wiegand S."/>
            <person name="Jogler M."/>
            <person name="Boedeker C."/>
            <person name="Pinto D."/>
            <person name="Vollmers J."/>
            <person name="Rivas-Marin E."/>
            <person name="Kohn T."/>
            <person name="Peeters S.H."/>
            <person name="Heuer A."/>
            <person name="Rast P."/>
            <person name="Oberbeckmann S."/>
            <person name="Bunk B."/>
            <person name="Jeske O."/>
            <person name="Meyerdierks A."/>
            <person name="Storesund J.E."/>
            <person name="Kallscheuer N."/>
            <person name="Luecker S."/>
            <person name="Lage O.M."/>
            <person name="Pohl T."/>
            <person name="Merkel B.J."/>
            <person name="Hornburger P."/>
            <person name="Mueller R.-W."/>
            <person name="Bruemmer F."/>
            <person name="Labrenz M."/>
            <person name="Spormann A.M."/>
            <person name="Op den Camp H."/>
            <person name="Overmann J."/>
            <person name="Amann R."/>
            <person name="Jetten M.S.M."/>
            <person name="Mascher T."/>
            <person name="Medema M.H."/>
            <person name="Devos D.P."/>
            <person name="Kaster A.-K."/>
            <person name="Ovreas L."/>
            <person name="Rohde M."/>
            <person name="Galperin M.Y."/>
            <person name="Jogler C."/>
        </authorList>
    </citation>
    <scope>NUCLEOTIDE SEQUENCE [LARGE SCALE GENOMIC DNA]</scope>
    <source>
        <strain evidence="3 4">Pla163</strain>
    </source>
</reference>
<evidence type="ECO:0000313" key="4">
    <source>
        <dbReference type="Proteomes" id="UP000319342"/>
    </source>
</evidence>
<dbReference type="Proteomes" id="UP000319342">
    <property type="component" value="Chromosome"/>
</dbReference>
<sequence length="451" mass="48439" precursor="true">MKGAGSRALARFVAAAVVVIAAAARAATHVDGRAGERVGVAQDGEHAPDEARPVTGRALPELAPLDRMMTAFMDAHDVPGAALAVARDGKLVYARGFGHARGFGRTDRERARPVEPTSRFRIASVSKPLTAVCVLQLVEAGRFELDTPLVELIDLPDGTAFADSRIGRITVQDVLWHRGGWDRGASFDPMFATRRIVREQRPDGPLDSPPTKGEIRDFVLARPLDHDPGLRYTYSNFGYLLLGLAIESTSGQDYANYATEHVLEPIGVRHMQLGRSLPADRPADEVEYDGRGRTGRSVFGAPPGAIVAAPDGSFQLEVMDAHGGWIASAPDLVRFASAVDLAGANLLAPESVAAMVARPPGSEDARVWYGCGWSVRDVDGESARNLWHTGALPGTSALLVARHDGFVWAVLFNAREGEGGRDLAALIDPLVHRAVDAVEDWPEDDLFDELD</sequence>
<feature type="signal peptide" evidence="1">
    <location>
        <begin position="1"/>
        <end position="26"/>
    </location>
</feature>
<evidence type="ECO:0000259" key="2">
    <source>
        <dbReference type="Pfam" id="PF00144"/>
    </source>
</evidence>
<name>A0A518CW19_9BACT</name>
<dbReference type="GO" id="GO:0009002">
    <property type="term" value="F:serine-type D-Ala-D-Ala carboxypeptidase activity"/>
    <property type="evidence" value="ECO:0007669"/>
    <property type="project" value="UniProtKB-EC"/>
</dbReference>
<keyword evidence="3" id="KW-0378">Hydrolase</keyword>
<dbReference type="PANTHER" id="PTHR46825">
    <property type="entry name" value="D-ALANYL-D-ALANINE-CARBOXYPEPTIDASE/ENDOPEPTIDASE AMPH"/>
    <property type="match status" value="1"/>
</dbReference>
<feature type="chain" id="PRO_5022200725" evidence="1">
    <location>
        <begin position="27"/>
        <end position="451"/>
    </location>
</feature>
<keyword evidence="1" id="KW-0732">Signal</keyword>
<proteinExistence type="predicted"/>
<protein>
    <submittedName>
        <fullName evidence="3">D-alanyl-D-alanine carboxypeptidase</fullName>
        <ecNumber evidence="3">3.4.16.4</ecNumber>
    </submittedName>
</protein>
<keyword evidence="3" id="KW-0645">Protease</keyword>
<feature type="domain" description="Beta-lactamase-related" evidence="2">
    <location>
        <begin position="65"/>
        <end position="425"/>
    </location>
</feature>
<keyword evidence="3" id="KW-0121">Carboxypeptidase</keyword>
<dbReference type="EC" id="3.4.16.4" evidence="3"/>
<keyword evidence="4" id="KW-1185">Reference proteome</keyword>
<dbReference type="InterPro" id="IPR050491">
    <property type="entry name" value="AmpC-like"/>
</dbReference>
<organism evidence="3 4">
    <name type="scientific">Rohdeia mirabilis</name>
    <dbReference type="NCBI Taxonomy" id="2528008"/>
    <lineage>
        <taxon>Bacteria</taxon>
        <taxon>Pseudomonadati</taxon>
        <taxon>Planctomycetota</taxon>
        <taxon>Planctomycetia</taxon>
        <taxon>Planctomycetia incertae sedis</taxon>
        <taxon>Rohdeia</taxon>
    </lineage>
</organism>
<evidence type="ECO:0000256" key="1">
    <source>
        <dbReference type="SAM" id="SignalP"/>
    </source>
</evidence>
<dbReference type="SUPFAM" id="SSF56601">
    <property type="entry name" value="beta-lactamase/transpeptidase-like"/>
    <property type="match status" value="1"/>
</dbReference>
<dbReference type="Gene3D" id="3.40.710.10">
    <property type="entry name" value="DD-peptidase/beta-lactamase superfamily"/>
    <property type="match status" value="1"/>
</dbReference>
<dbReference type="PANTHER" id="PTHR46825:SF9">
    <property type="entry name" value="BETA-LACTAMASE-RELATED DOMAIN-CONTAINING PROTEIN"/>
    <property type="match status" value="1"/>
</dbReference>
<dbReference type="AlphaFoldDB" id="A0A518CW19"/>
<accession>A0A518CW19</accession>
<evidence type="ECO:0000313" key="3">
    <source>
        <dbReference type="EMBL" id="QDU83398.1"/>
    </source>
</evidence>
<dbReference type="InterPro" id="IPR012338">
    <property type="entry name" value="Beta-lactam/transpept-like"/>
</dbReference>
<gene>
    <name evidence="3" type="ORF">Pla163_04970</name>
</gene>
<dbReference type="EMBL" id="CP036290">
    <property type="protein sequence ID" value="QDU83398.1"/>
    <property type="molecule type" value="Genomic_DNA"/>
</dbReference>